<feature type="non-terminal residue" evidence="1">
    <location>
        <position position="1"/>
    </location>
</feature>
<dbReference type="InterPro" id="IPR058240">
    <property type="entry name" value="rSAM_sf"/>
</dbReference>
<dbReference type="AlphaFoldDB" id="A0A382IQ37"/>
<dbReference type="InterPro" id="IPR013785">
    <property type="entry name" value="Aldolase_TIM"/>
</dbReference>
<proteinExistence type="predicted"/>
<evidence type="ECO:0000313" key="1">
    <source>
        <dbReference type="EMBL" id="SVC01003.1"/>
    </source>
</evidence>
<sequence>PPFEIVYWDVRFSNLCNFRCRTCGPLFSSNWYQDYQSLHGSKPLHPKVIHCSDDKNFYNEAKRHIPYVEQIYFAGGEPLMMVEHWKIIEELIKQERFDVKLIYNTNFSELKFKQHNVLDMWKLFDSVSIGASLDGMGDRAEYIRKETVWGEILDNRYQMLRICPNVDFYISCTLSILNSLHVVDFHRDWIDKGLIQAQDFNINILMNPPHYRIDNLPGALKDEVIMKYNEHIDYISPLDSLQRATNGYQSAINFIKQPGNTSLLDEFRDITARLDTIRGENFKETFPEFITL</sequence>
<protein>
    <recommendedName>
        <fullName evidence="2">Radical SAM core domain-containing protein</fullName>
    </recommendedName>
</protein>
<dbReference type="SUPFAM" id="SSF102114">
    <property type="entry name" value="Radical SAM enzymes"/>
    <property type="match status" value="1"/>
</dbReference>
<dbReference type="Gene3D" id="3.20.20.70">
    <property type="entry name" value="Aldolase class I"/>
    <property type="match status" value="1"/>
</dbReference>
<dbReference type="NCBIfam" id="NF033640">
    <property type="entry name" value="N_Twi_rSAM"/>
    <property type="match status" value="1"/>
</dbReference>
<organism evidence="1">
    <name type="scientific">marine metagenome</name>
    <dbReference type="NCBI Taxonomy" id="408172"/>
    <lineage>
        <taxon>unclassified sequences</taxon>
        <taxon>metagenomes</taxon>
        <taxon>ecological metagenomes</taxon>
    </lineage>
</organism>
<dbReference type="EMBL" id="UINC01068400">
    <property type="protein sequence ID" value="SVC01003.1"/>
    <property type="molecule type" value="Genomic_DNA"/>
</dbReference>
<name>A0A382IQ37_9ZZZZ</name>
<reference evidence="1" key="1">
    <citation type="submission" date="2018-05" db="EMBL/GenBank/DDBJ databases">
        <authorList>
            <person name="Lanie J.A."/>
            <person name="Ng W.-L."/>
            <person name="Kazmierczak K.M."/>
            <person name="Andrzejewski T.M."/>
            <person name="Davidsen T.M."/>
            <person name="Wayne K.J."/>
            <person name="Tettelin H."/>
            <person name="Glass J.I."/>
            <person name="Rusch D."/>
            <person name="Podicherti R."/>
            <person name="Tsui H.-C.T."/>
            <person name="Winkler M.E."/>
        </authorList>
    </citation>
    <scope>NUCLEOTIDE SEQUENCE</scope>
</reference>
<gene>
    <name evidence="1" type="ORF">METZ01_LOCUS253857</name>
</gene>
<accession>A0A382IQ37</accession>
<evidence type="ECO:0008006" key="2">
    <source>
        <dbReference type="Google" id="ProtNLM"/>
    </source>
</evidence>